<evidence type="ECO:0000313" key="9">
    <source>
        <dbReference type="Proteomes" id="UP000716291"/>
    </source>
</evidence>
<evidence type="ECO:0000256" key="4">
    <source>
        <dbReference type="ARBA" id="ARBA00023242"/>
    </source>
</evidence>
<evidence type="ECO:0000256" key="1">
    <source>
        <dbReference type="ARBA" id="ARBA00004123"/>
    </source>
</evidence>
<dbReference type="PRINTS" id="PR01443">
    <property type="entry name" value="TFIID30KDSUB"/>
</dbReference>
<dbReference type="GO" id="GO:0000124">
    <property type="term" value="C:SAGA complex"/>
    <property type="evidence" value="ECO:0007669"/>
    <property type="project" value="TreeGrafter"/>
</dbReference>
<protein>
    <recommendedName>
        <fullName evidence="6">Transcription initiation factor TFIID subunit 10</fullName>
    </recommendedName>
</protein>
<reference evidence="8" key="1">
    <citation type="journal article" date="2020" name="Microb. Genom.">
        <title>Genetic diversity of clinical and environmental Mucorales isolates obtained from an investigation of mucormycosis cases among solid organ transplant recipients.</title>
        <authorList>
            <person name="Nguyen M.H."/>
            <person name="Kaul D."/>
            <person name="Muto C."/>
            <person name="Cheng S.J."/>
            <person name="Richter R.A."/>
            <person name="Bruno V.M."/>
            <person name="Liu G."/>
            <person name="Beyhan S."/>
            <person name="Sundermann A.J."/>
            <person name="Mounaud S."/>
            <person name="Pasculle A.W."/>
            <person name="Nierman W.C."/>
            <person name="Driscoll E."/>
            <person name="Cumbie R."/>
            <person name="Clancy C.J."/>
            <person name="Dupont C.L."/>
        </authorList>
    </citation>
    <scope>NUCLEOTIDE SEQUENCE</scope>
    <source>
        <strain evidence="8">GL11</strain>
    </source>
</reference>
<dbReference type="PIRSF" id="PIRSF017246">
    <property type="entry name" value="TFIID_TAF10"/>
    <property type="match status" value="1"/>
</dbReference>
<dbReference type="GO" id="GO:0005669">
    <property type="term" value="C:transcription factor TFIID complex"/>
    <property type="evidence" value="ECO:0007669"/>
    <property type="project" value="TreeGrafter"/>
</dbReference>
<dbReference type="EMBL" id="JAANQT010000912">
    <property type="protein sequence ID" value="KAG1307629.1"/>
    <property type="molecule type" value="Genomic_DNA"/>
</dbReference>
<organism evidence="8 9">
    <name type="scientific">Rhizopus oryzae</name>
    <name type="common">Mucormycosis agent</name>
    <name type="synonym">Rhizopus arrhizus var. delemar</name>
    <dbReference type="NCBI Taxonomy" id="64495"/>
    <lineage>
        <taxon>Eukaryota</taxon>
        <taxon>Fungi</taxon>
        <taxon>Fungi incertae sedis</taxon>
        <taxon>Mucoromycota</taxon>
        <taxon>Mucoromycotina</taxon>
        <taxon>Mucoromycetes</taxon>
        <taxon>Mucorales</taxon>
        <taxon>Mucorineae</taxon>
        <taxon>Rhizopodaceae</taxon>
        <taxon>Rhizopus</taxon>
    </lineage>
</organism>
<comment type="caution">
    <text evidence="8">The sequence shown here is derived from an EMBL/GenBank/DDBJ whole genome shotgun (WGS) entry which is preliminary data.</text>
</comment>
<evidence type="ECO:0000256" key="2">
    <source>
        <dbReference type="ARBA" id="ARBA00023015"/>
    </source>
</evidence>
<evidence type="ECO:0000256" key="5">
    <source>
        <dbReference type="ARBA" id="ARBA00025730"/>
    </source>
</evidence>
<name>A0A9P6X8X3_RHIOR</name>
<dbReference type="CDD" id="cd07982">
    <property type="entry name" value="HFD_TAF10"/>
    <property type="match status" value="1"/>
</dbReference>
<keyword evidence="2 6" id="KW-0805">Transcription regulation</keyword>
<sequence length="136" mass="15006">MSNPATPGNNPIQPSSSSSAPTPRPETQATANREKTMAEFLSLMDNYAPIIPDAVTDYYLSKSGFDCDDVRIKRLLALATQKFIADIATDAFQHCKVRQSGNRKTGKERKTVLTMEDLSPALAEYGVNVKKPEYYS</sequence>
<comment type="function">
    <text evidence="6">Functions as a component of both the DNA-binding general transcription initiation factor complex TFIID and the transcription coactivator SAGA complex. Binding of TFIID to a promoter (with or without TATA element) is the initial step in pre-initiation complex (PIC) formation. TFIID plays a key role in the regulation of gene expression by RNA polymerase II through different activities such as transcription activator interaction, core promoter recognition and selectivity, TFIIA and TFIIB interaction, chromatin modification (histone acetylation by TAF1), facilitation of DNA opening and initiation of transcription. SAGA acts as a general cofactor required for essentially all RNA polymerase II transcription. At the promoters, SAGA is required for transcription pre-initiation complex (PIC) recruitment. It influences RNA polymerase II transcriptional activity through different activities such as TBP interaction (via core/TAF module) and promoter selectivity, interaction with transcription activators (via Tra1/SPT module), and chromatin modification through histone acetylation (via HAT module) and deubiquitination (via DUB module). SAGA preferentially acetylates histones H3 (to form H3K9ac, H3K14ac, H3K18ac and H3K23ac) and H2B and deubiquitinates histone H2B. SAGA interacts with DNA via upstream activating sequences (UASs).</text>
</comment>
<feature type="compositionally biased region" description="Polar residues" evidence="7">
    <location>
        <begin position="1"/>
        <end position="10"/>
    </location>
</feature>
<accession>A0A9P6X8X3</accession>
<dbReference type="InterPro" id="IPR003923">
    <property type="entry name" value="TAF10"/>
</dbReference>
<evidence type="ECO:0000313" key="8">
    <source>
        <dbReference type="EMBL" id="KAG1307629.1"/>
    </source>
</evidence>
<dbReference type="GO" id="GO:0016251">
    <property type="term" value="F:RNA polymerase II general transcription initiation factor activity"/>
    <property type="evidence" value="ECO:0007669"/>
    <property type="project" value="TreeGrafter"/>
</dbReference>
<dbReference type="OrthoDB" id="154356at2759"/>
<feature type="region of interest" description="Disordered" evidence="7">
    <location>
        <begin position="1"/>
        <end position="33"/>
    </location>
</feature>
<evidence type="ECO:0000256" key="7">
    <source>
        <dbReference type="SAM" id="MobiDB-lite"/>
    </source>
</evidence>
<comment type="subcellular location">
    <subcellularLocation>
        <location evidence="1 6">Nucleus</location>
    </subcellularLocation>
</comment>
<dbReference type="Proteomes" id="UP000716291">
    <property type="component" value="Unassembled WGS sequence"/>
</dbReference>
<comment type="similarity">
    <text evidence="5 6">Belongs to the TAF10 family.</text>
</comment>
<proteinExistence type="inferred from homology"/>
<keyword evidence="9" id="KW-1185">Reference proteome</keyword>
<evidence type="ECO:0000256" key="3">
    <source>
        <dbReference type="ARBA" id="ARBA00023163"/>
    </source>
</evidence>
<dbReference type="GO" id="GO:0006367">
    <property type="term" value="P:transcription initiation at RNA polymerase II promoter"/>
    <property type="evidence" value="ECO:0007669"/>
    <property type="project" value="TreeGrafter"/>
</dbReference>
<keyword evidence="3 6" id="KW-0804">Transcription</keyword>
<dbReference type="PANTHER" id="PTHR21242:SF0">
    <property type="entry name" value="TRANSCRIPTION INITIATION FACTOR TFIID SUBUNIT 10"/>
    <property type="match status" value="1"/>
</dbReference>
<evidence type="ECO:0000256" key="6">
    <source>
        <dbReference type="PIRNR" id="PIRNR017246"/>
    </source>
</evidence>
<dbReference type="GO" id="GO:1990841">
    <property type="term" value="F:promoter-specific chromatin binding"/>
    <property type="evidence" value="ECO:0007669"/>
    <property type="project" value="TreeGrafter"/>
</dbReference>
<dbReference type="Pfam" id="PF03540">
    <property type="entry name" value="TAF10"/>
    <property type="match status" value="1"/>
</dbReference>
<keyword evidence="4 6" id="KW-0539">Nucleus</keyword>
<gene>
    <name evidence="8" type="ORF">G6F64_006666</name>
</gene>
<dbReference type="PANTHER" id="PTHR21242">
    <property type="entry name" value="TRANSCRIPTION INITIATION FACTOR TFIID SUBUNIT 10"/>
    <property type="match status" value="1"/>
</dbReference>
<dbReference type="AlphaFoldDB" id="A0A9P6X8X3"/>
<feature type="compositionally biased region" description="Low complexity" evidence="7">
    <location>
        <begin position="11"/>
        <end position="21"/>
    </location>
</feature>